<accession>A0A0G0IND7</accession>
<organism evidence="2 3">
    <name type="scientific">Candidatus Woesebacteria bacterium GW2011_GWC1_38_13</name>
    <dbReference type="NCBI Taxonomy" id="1618583"/>
    <lineage>
        <taxon>Bacteria</taxon>
        <taxon>Candidatus Woeseibacteriota</taxon>
    </lineage>
</organism>
<name>A0A0G0IND7_9BACT</name>
<dbReference type="AlphaFoldDB" id="A0A0G0IND7"/>
<gene>
    <name evidence="2" type="ORF">US75_C0008G0027</name>
</gene>
<dbReference type="EMBL" id="LBUE01000008">
    <property type="protein sequence ID" value="KKQ56232.1"/>
    <property type="molecule type" value="Genomic_DNA"/>
</dbReference>
<keyword evidence="1" id="KW-0812">Transmembrane</keyword>
<proteinExistence type="predicted"/>
<comment type="caution">
    <text evidence="2">The sequence shown here is derived from an EMBL/GenBank/DDBJ whole genome shotgun (WGS) entry which is preliminary data.</text>
</comment>
<evidence type="ECO:0000313" key="3">
    <source>
        <dbReference type="Proteomes" id="UP000034096"/>
    </source>
</evidence>
<feature type="transmembrane region" description="Helical" evidence="1">
    <location>
        <begin position="92"/>
        <end position="112"/>
    </location>
</feature>
<reference evidence="2 3" key="1">
    <citation type="journal article" date="2015" name="Nature">
        <title>rRNA introns, odd ribosomes, and small enigmatic genomes across a large radiation of phyla.</title>
        <authorList>
            <person name="Brown C.T."/>
            <person name="Hug L.A."/>
            <person name="Thomas B.C."/>
            <person name="Sharon I."/>
            <person name="Castelle C.J."/>
            <person name="Singh A."/>
            <person name="Wilkins M.J."/>
            <person name="Williams K.H."/>
            <person name="Banfield J.F."/>
        </authorList>
    </citation>
    <scope>NUCLEOTIDE SEQUENCE [LARGE SCALE GENOMIC DNA]</scope>
</reference>
<feature type="transmembrane region" description="Helical" evidence="1">
    <location>
        <begin position="21"/>
        <end position="37"/>
    </location>
</feature>
<sequence length="131" mass="14965">MEELRKKVNKTSRIVDNLIKVVTVISFLLFLVSFYIYKYKAGEIFKDQVVLCDVVLSQGLTKQNPLENPIQSALLGAKNNCFNNAGRTAEMWGKLAFMAFDISFLLPFVYFGSKKVVKDTHRNIVKVHVFI</sequence>
<keyword evidence="1" id="KW-1133">Transmembrane helix</keyword>
<dbReference type="Proteomes" id="UP000034096">
    <property type="component" value="Unassembled WGS sequence"/>
</dbReference>
<protein>
    <submittedName>
        <fullName evidence="2">Uncharacterized protein</fullName>
    </submittedName>
</protein>
<dbReference type="STRING" id="1618583.US75_C0008G0027"/>
<evidence type="ECO:0000256" key="1">
    <source>
        <dbReference type="SAM" id="Phobius"/>
    </source>
</evidence>
<keyword evidence="1" id="KW-0472">Membrane</keyword>
<evidence type="ECO:0000313" key="2">
    <source>
        <dbReference type="EMBL" id="KKQ56232.1"/>
    </source>
</evidence>